<reference evidence="2" key="1">
    <citation type="submission" date="2020-12" db="EMBL/GenBank/DDBJ databases">
        <title>Ramlibacter sp. nov., isolated from a freshwater alga, Cryptomonas.</title>
        <authorList>
            <person name="Kim H.M."/>
            <person name="Jeon C.O."/>
        </authorList>
    </citation>
    <scope>NUCLEOTIDE SEQUENCE</scope>
    <source>
        <strain evidence="2">CrO1</strain>
    </source>
</reference>
<gene>
    <name evidence="2" type="ORF">I8E28_07710</name>
</gene>
<proteinExistence type="predicted"/>
<dbReference type="Pfam" id="PF13524">
    <property type="entry name" value="Glyco_trans_1_2"/>
    <property type="match status" value="1"/>
</dbReference>
<sequence>MTLRLVIFGLTVSSSWGNGHATLWRGLWRALASRGHTVTFFERDVPYYAEHRDCTQLPGGELLLYDDWDKVRTRAAQEIRAADAVIVTSYCADATAAMQLMADSDTRAAQVFYDMDTPVTLEALRAGRCVPYIGARGLRDFDLVLSYTGGASLQELRDRLGARRVATLYGHVDPQVHRRVPLVESFRADLSYLGTYAAGRQAALQALFIEPARRLPSRAFLIGGAQYPADFPWTDSIRFARHVPPPEHPAFFSSSRFTLNVTRKVMADNGHCPPGRLFEAAACGTPVISDWWDGLDAFYEPGREILVARTTEDVIAAMELTDAERARIATAALERTLADHTSAHRALELEALLDETLAPA</sequence>
<evidence type="ECO:0000313" key="3">
    <source>
        <dbReference type="Proteomes" id="UP000617041"/>
    </source>
</evidence>
<dbReference type="AlphaFoldDB" id="A0A934Q1C2"/>
<evidence type="ECO:0000313" key="2">
    <source>
        <dbReference type="EMBL" id="MBK0392474.1"/>
    </source>
</evidence>
<feature type="domain" description="Spore protein YkvP/CgeB glycosyl transferase-like" evidence="1">
    <location>
        <begin position="206"/>
        <end position="350"/>
    </location>
</feature>
<protein>
    <submittedName>
        <fullName evidence="2">Glycosyltransferase</fullName>
    </submittedName>
</protein>
<keyword evidence="3" id="KW-1185">Reference proteome</keyword>
<dbReference type="RefSeq" id="WP_200787406.1">
    <property type="nucleotide sequence ID" value="NZ_JAEDAO010000001.1"/>
</dbReference>
<dbReference type="InterPro" id="IPR055259">
    <property type="entry name" value="YkvP/CgeB_Glyco_trans-like"/>
</dbReference>
<dbReference type="Proteomes" id="UP000617041">
    <property type="component" value="Unassembled WGS sequence"/>
</dbReference>
<accession>A0A934Q1C2</accession>
<dbReference type="Gene3D" id="3.40.50.2000">
    <property type="entry name" value="Glycogen Phosphorylase B"/>
    <property type="match status" value="1"/>
</dbReference>
<name>A0A934Q1C2_9BURK</name>
<evidence type="ECO:0000259" key="1">
    <source>
        <dbReference type="Pfam" id="PF13524"/>
    </source>
</evidence>
<dbReference type="SUPFAM" id="SSF53756">
    <property type="entry name" value="UDP-Glycosyltransferase/glycogen phosphorylase"/>
    <property type="match status" value="1"/>
</dbReference>
<organism evidence="2 3">
    <name type="scientific">Ramlibacter algicola</name>
    <dbReference type="NCBI Taxonomy" id="2795217"/>
    <lineage>
        <taxon>Bacteria</taxon>
        <taxon>Pseudomonadati</taxon>
        <taxon>Pseudomonadota</taxon>
        <taxon>Betaproteobacteria</taxon>
        <taxon>Burkholderiales</taxon>
        <taxon>Comamonadaceae</taxon>
        <taxon>Ramlibacter</taxon>
    </lineage>
</organism>
<dbReference type="EMBL" id="JAEDAO010000001">
    <property type="protein sequence ID" value="MBK0392474.1"/>
    <property type="molecule type" value="Genomic_DNA"/>
</dbReference>
<comment type="caution">
    <text evidence="2">The sequence shown here is derived from an EMBL/GenBank/DDBJ whole genome shotgun (WGS) entry which is preliminary data.</text>
</comment>